<dbReference type="AlphaFoldDB" id="A0A2M9R4C8"/>
<gene>
    <name evidence="1" type="ORF">CDL10_03675</name>
</gene>
<sequence>MYSAISKNGNTHFYFNGQLILKAVTWKYFCFDKFYIEDSKGSKLIEISILSMFGFWKKYSIKSQNLKNYVELFKFKGQLILKAGNKEIYINKKNKLRKFEGEFFLNKKKYGYFDNKLTMFKSTFTFHFQTQDEDTNTYCIMLFSIMVIDKFNFGPS</sequence>
<dbReference type="OrthoDB" id="1443439at2"/>
<evidence type="ECO:0000313" key="1">
    <source>
        <dbReference type="EMBL" id="PJR03721.1"/>
    </source>
</evidence>
<comment type="caution">
    <text evidence="1">The sequence shown here is derived from an EMBL/GenBank/DDBJ whole genome shotgun (WGS) entry which is preliminary data.</text>
</comment>
<reference evidence="1 2" key="1">
    <citation type="submission" date="2017-06" db="EMBL/GenBank/DDBJ databases">
        <title>Description of Avrilella dinanensis gen. nov. sp. nov.</title>
        <authorList>
            <person name="Leyer C."/>
            <person name="Sassi M."/>
            <person name="Minet J."/>
            <person name="Kayal S."/>
            <person name="Cattoir V."/>
        </authorList>
    </citation>
    <scope>NUCLEOTIDE SEQUENCE [LARGE SCALE GENOMIC DNA]</scope>
    <source>
        <strain evidence="1 2">UR159</strain>
    </source>
</reference>
<evidence type="ECO:0000313" key="2">
    <source>
        <dbReference type="Proteomes" id="UP000231960"/>
    </source>
</evidence>
<organism evidence="1 2">
    <name type="scientific">Avrilella dinanensis</name>
    <dbReference type="NCBI Taxonomy" id="2008672"/>
    <lineage>
        <taxon>Bacteria</taxon>
        <taxon>Pseudomonadati</taxon>
        <taxon>Bacteroidota</taxon>
        <taxon>Flavobacteriia</taxon>
        <taxon>Flavobacteriales</taxon>
        <taxon>Flavobacteriaceae</taxon>
        <taxon>Avrilella</taxon>
    </lineage>
</organism>
<accession>A0A2M9R4C8</accession>
<protein>
    <submittedName>
        <fullName evidence="1">Uncharacterized protein</fullName>
    </submittedName>
</protein>
<proteinExistence type="predicted"/>
<name>A0A2M9R4C8_9FLAO</name>
<dbReference type="Proteomes" id="UP000231960">
    <property type="component" value="Unassembled WGS sequence"/>
</dbReference>
<dbReference type="RefSeq" id="WP_100677289.1">
    <property type="nucleotide sequence ID" value="NZ_NIPO01000001.1"/>
</dbReference>
<dbReference type="EMBL" id="NIPO01000001">
    <property type="protein sequence ID" value="PJR03721.1"/>
    <property type="molecule type" value="Genomic_DNA"/>
</dbReference>
<keyword evidence="2" id="KW-1185">Reference proteome</keyword>